<evidence type="ECO:0000313" key="14">
    <source>
        <dbReference type="Proteomes" id="UP001207736"/>
    </source>
</evidence>
<keyword evidence="5 9" id="KW-0229">DNA integration</keyword>
<dbReference type="Pfam" id="PF02899">
    <property type="entry name" value="Phage_int_SAM_1"/>
    <property type="match status" value="1"/>
</dbReference>
<dbReference type="EMBL" id="BQKB01000007">
    <property type="protein sequence ID" value="GJM51997.1"/>
    <property type="molecule type" value="Genomic_DNA"/>
</dbReference>
<evidence type="ECO:0000256" key="6">
    <source>
        <dbReference type="ARBA" id="ARBA00023125"/>
    </source>
</evidence>
<comment type="function">
    <text evidence="9">Site-specific tyrosine recombinase, which acts by catalyzing the cutting and rejoining of the recombining DNA molecules. The XerC-XerD complex is essential to convert dimers of the bacterial chromosome into monomers to permit their segregation at cell division. It also contributes to the segregational stability of plasmids.</text>
</comment>
<keyword evidence="15" id="KW-1185">Reference proteome</keyword>
<dbReference type="InterPro" id="IPR044068">
    <property type="entry name" value="CB"/>
</dbReference>
<feature type="active site" evidence="9">
    <location>
        <position position="170"/>
    </location>
</feature>
<comment type="caution">
    <text evidence="12">The sequence shown here is derived from an EMBL/GenBank/DDBJ whole genome shotgun (WGS) entry which is preliminary data.</text>
</comment>
<dbReference type="GO" id="GO:0007059">
    <property type="term" value="P:chromosome segregation"/>
    <property type="evidence" value="ECO:0007669"/>
    <property type="project" value="UniProtKB-UniRule"/>
</dbReference>
<keyword evidence="7 9" id="KW-0233">DNA recombination</keyword>
<dbReference type="InterPro" id="IPR011010">
    <property type="entry name" value="DNA_brk_join_enz"/>
</dbReference>
<evidence type="ECO:0000256" key="5">
    <source>
        <dbReference type="ARBA" id="ARBA00022908"/>
    </source>
</evidence>
<evidence type="ECO:0000256" key="9">
    <source>
        <dbReference type="HAMAP-Rule" id="MF_01808"/>
    </source>
</evidence>
<evidence type="ECO:0000313" key="15">
    <source>
        <dbReference type="Proteomes" id="UP001208692"/>
    </source>
</evidence>
<keyword evidence="8 9" id="KW-0131">Cell cycle</keyword>
<dbReference type="AlphaFoldDB" id="A0AAV5AWC9"/>
<protein>
    <recommendedName>
        <fullName evidence="9">Tyrosine recombinase XerC</fullName>
    </recommendedName>
</protein>
<comment type="subunit">
    <text evidence="9">Forms a cyclic heterotetrameric complex composed of two molecules of XerC and two molecules of XerD.</text>
</comment>
<keyword evidence="2 9" id="KW-0963">Cytoplasm</keyword>
<keyword evidence="3 9" id="KW-0132">Cell division</keyword>
<feature type="active site" evidence="9">
    <location>
        <position position="265"/>
    </location>
</feature>
<organism evidence="12 14">
    <name type="scientific">Capnocytophaga catalasegens</name>
    <dbReference type="NCBI Taxonomy" id="1004260"/>
    <lineage>
        <taxon>Bacteria</taxon>
        <taxon>Pseudomonadati</taxon>
        <taxon>Bacteroidota</taxon>
        <taxon>Flavobacteriia</taxon>
        <taxon>Flavobacteriales</taxon>
        <taxon>Flavobacteriaceae</taxon>
        <taxon>Capnocytophaga</taxon>
    </lineage>
</organism>
<dbReference type="EMBL" id="BQKA01000033">
    <property type="protein sequence ID" value="GJM50844.1"/>
    <property type="molecule type" value="Genomic_DNA"/>
</dbReference>
<dbReference type="Gene3D" id="1.10.150.130">
    <property type="match status" value="1"/>
</dbReference>
<dbReference type="PROSITE" id="PS51898">
    <property type="entry name" value="TYR_RECOMBINASE"/>
    <property type="match status" value="1"/>
</dbReference>
<keyword evidence="4 9" id="KW-0159">Chromosome partition</keyword>
<evidence type="ECO:0000256" key="4">
    <source>
        <dbReference type="ARBA" id="ARBA00022829"/>
    </source>
</evidence>
<dbReference type="Pfam" id="PF00589">
    <property type="entry name" value="Phage_integrase"/>
    <property type="match status" value="1"/>
</dbReference>
<evidence type="ECO:0000256" key="2">
    <source>
        <dbReference type="ARBA" id="ARBA00022490"/>
    </source>
</evidence>
<evidence type="ECO:0000256" key="8">
    <source>
        <dbReference type="ARBA" id="ARBA00023306"/>
    </source>
</evidence>
<reference evidence="12 15" key="1">
    <citation type="submission" date="2021-11" db="EMBL/GenBank/DDBJ databases">
        <title>Draft genome sequence of Capnocytophaga sp. strain KC07075 isolated from cat oral cavity.</title>
        <authorList>
            <person name="Suzuki M."/>
            <person name="Imaoka K."/>
            <person name="Kimura M."/>
            <person name="Morikawa S."/>
            <person name="Maeda K."/>
        </authorList>
    </citation>
    <scope>NUCLEOTIDE SEQUENCE</scope>
    <source>
        <strain evidence="12">KC07075</strain>
        <strain evidence="13 15">KC07079</strain>
    </source>
</reference>
<dbReference type="PANTHER" id="PTHR30349:SF77">
    <property type="entry name" value="TYROSINE RECOMBINASE XERC"/>
    <property type="match status" value="1"/>
</dbReference>
<feature type="active site" evidence="9">
    <location>
        <position position="242"/>
    </location>
</feature>
<evidence type="ECO:0000256" key="1">
    <source>
        <dbReference type="ARBA" id="ARBA00004496"/>
    </source>
</evidence>
<dbReference type="GO" id="GO:0005737">
    <property type="term" value="C:cytoplasm"/>
    <property type="evidence" value="ECO:0007669"/>
    <property type="project" value="UniProtKB-SubCell"/>
</dbReference>
<evidence type="ECO:0000256" key="7">
    <source>
        <dbReference type="ARBA" id="ARBA00023172"/>
    </source>
</evidence>
<feature type="domain" description="Core-binding (CB)" evidence="11">
    <location>
        <begin position="1"/>
        <end position="84"/>
    </location>
</feature>
<evidence type="ECO:0000259" key="10">
    <source>
        <dbReference type="PROSITE" id="PS51898"/>
    </source>
</evidence>
<dbReference type="GO" id="GO:0006313">
    <property type="term" value="P:DNA transposition"/>
    <property type="evidence" value="ECO:0007669"/>
    <property type="project" value="UniProtKB-UniRule"/>
</dbReference>
<dbReference type="RefSeq" id="WP_264845596.1">
    <property type="nucleotide sequence ID" value="NZ_BPMA01000012.1"/>
</dbReference>
<comment type="similarity">
    <text evidence="9">Belongs to the 'phage' integrase family. XerC subfamily.</text>
</comment>
<keyword evidence="6 9" id="KW-0238">DNA-binding</keyword>
<feature type="active site" evidence="9">
    <location>
        <position position="146"/>
    </location>
</feature>
<feature type="domain" description="Tyr recombinase" evidence="10">
    <location>
        <begin position="105"/>
        <end position="287"/>
    </location>
</feature>
<name>A0AAV5AWC9_9FLAO</name>
<evidence type="ECO:0000313" key="12">
    <source>
        <dbReference type="EMBL" id="GJM50844.1"/>
    </source>
</evidence>
<dbReference type="PANTHER" id="PTHR30349">
    <property type="entry name" value="PHAGE INTEGRASE-RELATED"/>
    <property type="match status" value="1"/>
</dbReference>
<dbReference type="Proteomes" id="UP001208692">
    <property type="component" value="Unassembled WGS sequence"/>
</dbReference>
<dbReference type="InterPro" id="IPR004107">
    <property type="entry name" value="Integrase_SAM-like_N"/>
</dbReference>
<dbReference type="Proteomes" id="UP001207736">
    <property type="component" value="Unassembled WGS sequence"/>
</dbReference>
<dbReference type="InterPro" id="IPR002104">
    <property type="entry name" value="Integrase_catalytic"/>
</dbReference>
<evidence type="ECO:0000259" key="11">
    <source>
        <dbReference type="PROSITE" id="PS51900"/>
    </source>
</evidence>
<dbReference type="GO" id="GO:0003677">
    <property type="term" value="F:DNA binding"/>
    <property type="evidence" value="ECO:0007669"/>
    <property type="project" value="UniProtKB-UniRule"/>
</dbReference>
<accession>A0AAV5AWC9</accession>
<gene>
    <name evidence="9 12" type="primary">xerC</name>
    <name evidence="12" type="ORF">RCZ15_18170</name>
    <name evidence="13" type="ORF">RCZ16_03150</name>
</gene>
<dbReference type="CDD" id="cd00798">
    <property type="entry name" value="INT_XerDC_C"/>
    <property type="match status" value="1"/>
</dbReference>
<dbReference type="InterPro" id="IPR013762">
    <property type="entry name" value="Integrase-like_cat_sf"/>
</dbReference>
<dbReference type="HAMAP" id="MF_01808">
    <property type="entry name" value="Recomb_XerC_XerD"/>
    <property type="match status" value="1"/>
</dbReference>
<evidence type="ECO:0000313" key="13">
    <source>
        <dbReference type="EMBL" id="GJM51997.1"/>
    </source>
</evidence>
<dbReference type="Gene3D" id="1.10.443.10">
    <property type="entry name" value="Intergrase catalytic core"/>
    <property type="match status" value="1"/>
</dbReference>
<comment type="subcellular location">
    <subcellularLocation>
        <location evidence="1 9">Cytoplasm</location>
    </subcellularLocation>
</comment>
<dbReference type="InterPro" id="IPR050090">
    <property type="entry name" value="Tyrosine_recombinase_XerCD"/>
</dbReference>
<dbReference type="SUPFAM" id="SSF56349">
    <property type="entry name" value="DNA breaking-rejoining enzymes"/>
    <property type="match status" value="1"/>
</dbReference>
<proteinExistence type="inferred from homology"/>
<dbReference type="GO" id="GO:0051301">
    <property type="term" value="P:cell division"/>
    <property type="evidence" value="ECO:0007669"/>
    <property type="project" value="UniProtKB-KW"/>
</dbReference>
<dbReference type="PROSITE" id="PS51900">
    <property type="entry name" value="CB"/>
    <property type="match status" value="1"/>
</dbReference>
<dbReference type="GO" id="GO:0009037">
    <property type="term" value="F:tyrosine-based site-specific recombinase activity"/>
    <property type="evidence" value="ECO:0007669"/>
    <property type="project" value="UniProtKB-UniRule"/>
</dbReference>
<sequence length="297" mass="34393">MSISAFSSYLSLEKKYSVHTIKAYIADIKEFESFLLESEKNADLTKVHYSQIRSWIVQLIENKINSRSVNRKIASLKAFYKFLVLTSQIGKLPFSQHIPLKMEKKISIPFSQKEIDKVIDQTEEKDTFEFIRNKTIIELFYATGIRRSELINLKISDIDLKQKFVKVLGKRNKERIIPLIDSVINTINKYLIIRDSVNFNNEAFLFLTSKGKKIYQELVYRIINSYFSTVTSKEKKSPHILRHAFATHLLDNGADLNAVKELLGHSSLAATQVYTHSSLAELKKQYESAHPRNVRNK</sequence>
<feature type="active site" evidence="9">
    <location>
        <position position="239"/>
    </location>
</feature>
<dbReference type="InterPro" id="IPR023009">
    <property type="entry name" value="Tyrosine_recombinase_XerC/XerD"/>
</dbReference>
<evidence type="ECO:0000256" key="3">
    <source>
        <dbReference type="ARBA" id="ARBA00022618"/>
    </source>
</evidence>
<feature type="active site" description="O-(3'-phospho-DNA)-tyrosine intermediate" evidence="9">
    <location>
        <position position="274"/>
    </location>
</feature>
<dbReference type="InterPro" id="IPR010998">
    <property type="entry name" value="Integrase_recombinase_N"/>
</dbReference>